<dbReference type="EMBL" id="GL883010">
    <property type="protein sequence ID" value="EGG20974.1"/>
    <property type="molecule type" value="Genomic_DNA"/>
</dbReference>
<keyword evidence="8" id="KW-1185">Reference proteome</keyword>
<sequence>MQLIENIIAIIVVLSITYLYRKKQQRQQQRDDRSTLNKQTNNENEPIEMIQAKQEFIDRYSNSYGYDNTIDTIRNEQFSQLNGTVPTDHLGDCVYLDHTASTLYSKTQLQRVMEELQKSMFSNPHSQNPIGLNTTEQIELARGRILKYFNAPYKQYSVIFTSGCTDGLKKVGEYFPWKSSSTFYYSLDSHNSLVGIREYASEKGSSFQAIPSSYFKKSGNSDNIISAIKNGQEKNNQQPNTFDLLAFPAQCNHNGSKYNLDLILKVKKQLKNVKILLDIASFVGTSTFDLTEYPVDFASLSFYKLFGYPTGLGALIVRNDCFDILEKVYFSGGTVNASLASERFHAFRENNSQKFEDGTVDYLGIVSLKHGFDILENLGMDNISKHTFSLIQYAKEQMSEMVHASGIPLVTIYTDNHYQSSLEQGGIINFNISGPSGQLLGFNEVEKLASLRNIFIRTGCFCNPGACHGYLGLSKKDIINHLDSGHVCWDDKDIIDGKLTGSLRVSVGYMSNFNDIYVCLKKYKRKYKKFLKFLKDTFLNNDYTLLKPINQSNVSDVMILSEINLYPVKSFGPCKVDSWEIGPSGLLFDREWTLVDQNGVYINQKKLPILSLITTRIDLQTRMLVLEAPEMSTLEIPLDYYPVSSMDLVQVCGDSISGLLYGKEDFDKLGINISEWMYKFTCKSCHLVRKSPDSHRISRLAFLSNQQQQQSNNSNSSSSSNQQQQQSQPQTCKTSNNKNEEISFSNESPFLLISQVSVDDLRERVVERNKETSSRSDWAWITNESFRANFVVTGGKPYQESNLTDFKIGSLSFRSIGHCNRCKMICINQAIGVEEREPLATLATYRRSQGKIVFGQHLQFLNGDDEKQNDKIIVSINSIITTSTIVNSE</sequence>
<dbReference type="EC" id="2.8.1.9" evidence="4"/>
<dbReference type="STRING" id="1054147.F4PU48"/>
<dbReference type="PANTHER" id="PTHR14237:SF80">
    <property type="entry name" value="MOLYBDENUM COFACTOR SULFURASE"/>
    <property type="match status" value="1"/>
</dbReference>
<dbReference type="Pfam" id="PF03476">
    <property type="entry name" value="MOSC_N"/>
    <property type="match status" value="1"/>
</dbReference>
<dbReference type="InterPro" id="IPR005302">
    <property type="entry name" value="MoCF_Sase_C"/>
</dbReference>
<dbReference type="HAMAP" id="MF_03050">
    <property type="entry name" value="MOCOS"/>
    <property type="match status" value="1"/>
</dbReference>
<dbReference type="InterPro" id="IPR015421">
    <property type="entry name" value="PyrdxlP-dep_Trfase_major"/>
</dbReference>
<feature type="compositionally biased region" description="Low complexity" evidence="5">
    <location>
        <begin position="708"/>
        <end position="728"/>
    </location>
</feature>
<dbReference type="SUPFAM" id="SSF53383">
    <property type="entry name" value="PLP-dependent transferases"/>
    <property type="match status" value="1"/>
</dbReference>
<feature type="compositionally biased region" description="Polar residues" evidence="5">
    <location>
        <begin position="729"/>
        <end position="739"/>
    </location>
</feature>
<dbReference type="RefSeq" id="XP_004358824.1">
    <property type="nucleotide sequence ID" value="XM_004358767.1"/>
</dbReference>
<evidence type="ECO:0000256" key="2">
    <source>
        <dbReference type="ARBA" id="ARBA00022898"/>
    </source>
</evidence>
<dbReference type="OMA" id="PCTRCQM"/>
<dbReference type="KEGG" id="dfa:DFA_00843"/>
<evidence type="ECO:0000256" key="4">
    <source>
        <dbReference type="HAMAP-Rule" id="MF_03050"/>
    </source>
</evidence>
<feature type="domain" description="MOSC" evidence="6">
    <location>
        <begin position="724"/>
        <end position="875"/>
    </location>
</feature>
<dbReference type="Proteomes" id="UP000007797">
    <property type="component" value="Unassembled WGS sequence"/>
</dbReference>
<keyword evidence="3 4" id="KW-0501">Molybdenum cofactor biosynthesis</keyword>
<organism evidence="7 8">
    <name type="scientific">Cavenderia fasciculata</name>
    <name type="common">Slime mold</name>
    <name type="synonym">Dictyostelium fasciculatum</name>
    <dbReference type="NCBI Taxonomy" id="261658"/>
    <lineage>
        <taxon>Eukaryota</taxon>
        <taxon>Amoebozoa</taxon>
        <taxon>Evosea</taxon>
        <taxon>Eumycetozoa</taxon>
        <taxon>Dictyostelia</taxon>
        <taxon>Acytosteliales</taxon>
        <taxon>Cavenderiaceae</taxon>
        <taxon>Cavenderia</taxon>
    </lineage>
</organism>
<dbReference type="GO" id="GO:0030170">
    <property type="term" value="F:pyridoxal phosphate binding"/>
    <property type="evidence" value="ECO:0007669"/>
    <property type="project" value="UniProtKB-UniRule"/>
</dbReference>
<feature type="region of interest" description="Disordered" evidence="5">
    <location>
        <begin position="26"/>
        <end position="47"/>
    </location>
</feature>
<dbReference type="InterPro" id="IPR015424">
    <property type="entry name" value="PyrdxlP-dep_Trfase"/>
</dbReference>
<protein>
    <recommendedName>
        <fullName evidence="4">Molybdenum cofactor sulfurase</fullName>
        <shortName evidence="4">MCS</shortName>
        <shortName evidence="4">MOS</shortName>
        <shortName evidence="4">MoCo sulfurase</shortName>
        <ecNumber evidence="4">2.8.1.9</ecNumber>
    </recommendedName>
    <alternativeName>
        <fullName evidence="4">Molybdenum cofactor sulfurtransferase</fullName>
    </alternativeName>
</protein>
<name>F4PU48_CACFS</name>
<dbReference type="GO" id="GO:0006777">
    <property type="term" value="P:Mo-molybdopterin cofactor biosynthetic process"/>
    <property type="evidence" value="ECO:0007669"/>
    <property type="project" value="UniProtKB-UniRule"/>
</dbReference>
<feature type="region of interest" description="Disordered" evidence="5">
    <location>
        <begin position="708"/>
        <end position="739"/>
    </location>
</feature>
<evidence type="ECO:0000256" key="5">
    <source>
        <dbReference type="SAM" id="MobiDB-lite"/>
    </source>
</evidence>
<dbReference type="GO" id="GO:0030151">
    <property type="term" value="F:molybdenum ion binding"/>
    <property type="evidence" value="ECO:0007669"/>
    <property type="project" value="UniProtKB-UniRule"/>
</dbReference>
<comment type="similarity">
    <text evidence="4">Belongs to the class-V pyridoxal-phosphate-dependent aminotransferase family. MOCOS subfamily.</text>
</comment>
<dbReference type="PROSITE" id="PS51340">
    <property type="entry name" value="MOSC"/>
    <property type="match status" value="1"/>
</dbReference>
<evidence type="ECO:0000256" key="1">
    <source>
        <dbReference type="ARBA" id="ARBA00022679"/>
    </source>
</evidence>
<comment type="cofactor">
    <cofactor evidence="4">
        <name>pyridoxal 5'-phosphate</name>
        <dbReference type="ChEBI" id="CHEBI:597326"/>
    </cofactor>
</comment>
<feature type="modified residue" description="N6-(pyridoxal phosphate)lysine" evidence="4">
    <location>
        <position position="304"/>
    </location>
</feature>
<evidence type="ECO:0000313" key="7">
    <source>
        <dbReference type="EMBL" id="EGG20974.1"/>
    </source>
</evidence>
<dbReference type="GO" id="GO:0016829">
    <property type="term" value="F:lyase activity"/>
    <property type="evidence" value="ECO:0007669"/>
    <property type="project" value="UniProtKB-UniRule"/>
</dbReference>
<dbReference type="GO" id="GO:0008265">
    <property type="term" value="F:molybdenum cofactor sulfurtransferase activity"/>
    <property type="evidence" value="ECO:0007669"/>
    <property type="project" value="UniProtKB-UniRule"/>
</dbReference>
<feature type="active site" evidence="4">
    <location>
        <position position="462"/>
    </location>
</feature>
<dbReference type="SUPFAM" id="SSF141673">
    <property type="entry name" value="MOSC N-terminal domain-like"/>
    <property type="match status" value="1"/>
</dbReference>
<dbReference type="AlphaFoldDB" id="F4PU48"/>
<keyword evidence="2 4" id="KW-0663">Pyridoxal phosphate</keyword>
<dbReference type="Gene3D" id="3.40.640.10">
    <property type="entry name" value="Type I PLP-dependent aspartate aminotransferase-like (Major domain)"/>
    <property type="match status" value="1"/>
</dbReference>
<comment type="catalytic activity">
    <reaction evidence="4">
        <text>Mo-molybdopterin + L-cysteine + AH2 = thio-Mo-molybdopterin + L-alanine + A + H2O</text>
        <dbReference type="Rhea" id="RHEA:42636"/>
        <dbReference type="ChEBI" id="CHEBI:13193"/>
        <dbReference type="ChEBI" id="CHEBI:15377"/>
        <dbReference type="ChEBI" id="CHEBI:17499"/>
        <dbReference type="ChEBI" id="CHEBI:35235"/>
        <dbReference type="ChEBI" id="CHEBI:57972"/>
        <dbReference type="ChEBI" id="CHEBI:71302"/>
        <dbReference type="ChEBI" id="CHEBI:82685"/>
        <dbReference type="EC" id="2.8.1.9"/>
    </reaction>
</comment>
<dbReference type="InterPro" id="IPR005303">
    <property type="entry name" value="MOCOS_middle"/>
</dbReference>
<dbReference type="PANTHER" id="PTHR14237">
    <property type="entry name" value="MOLYBDOPTERIN COFACTOR SULFURASE MOSC"/>
    <property type="match status" value="1"/>
</dbReference>
<evidence type="ECO:0000256" key="3">
    <source>
        <dbReference type="ARBA" id="ARBA00023150"/>
    </source>
</evidence>
<dbReference type="InterPro" id="IPR028886">
    <property type="entry name" value="MoCo_sulfurase"/>
</dbReference>
<evidence type="ECO:0000259" key="6">
    <source>
        <dbReference type="PROSITE" id="PS51340"/>
    </source>
</evidence>
<dbReference type="Pfam" id="PF03473">
    <property type="entry name" value="MOSC"/>
    <property type="match status" value="1"/>
</dbReference>
<dbReference type="OrthoDB" id="10264306at2759"/>
<dbReference type="InterPro" id="IPR000192">
    <property type="entry name" value="Aminotrans_V_dom"/>
</dbReference>
<proteinExistence type="inferred from homology"/>
<dbReference type="Pfam" id="PF00266">
    <property type="entry name" value="Aminotran_5"/>
    <property type="match status" value="1"/>
</dbReference>
<gene>
    <name evidence="7" type="primary">mocos</name>
    <name evidence="7" type="ORF">DFA_00843</name>
</gene>
<evidence type="ECO:0000313" key="8">
    <source>
        <dbReference type="Proteomes" id="UP000007797"/>
    </source>
</evidence>
<reference evidence="8" key="1">
    <citation type="journal article" date="2011" name="Genome Res.">
        <title>Phylogeny-wide analysis of social amoeba genomes highlights ancient origins for complex intercellular communication.</title>
        <authorList>
            <person name="Heidel A.J."/>
            <person name="Lawal H.M."/>
            <person name="Felder M."/>
            <person name="Schilde C."/>
            <person name="Helps N.R."/>
            <person name="Tunggal B."/>
            <person name="Rivero F."/>
            <person name="John U."/>
            <person name="Schleicher M."/>
            <person name="Eichinger L."/>
            <person name="Platzer M."/>
            <person name="Noegel A.A."/>
            <person name="Schaap P."/>
            <person name="Gloeckner G."/>
        </authorList>
    </citation>
    <scope>NUCLEOTIDE SEQUENCE [LARGE SCALE GENOMIC DNA]</scope>
    <source>
        <strain evidence="8">SH3</strain>
    </source>
</reference>
<comment type="function">
    <text evidence="4">Sulfurates the molybdenum cofactor. Sulfation of molybdenum is essential for xanthine dehydrogenase (XDH) and aldehyde oxidase (ADO) enzymes in which molybdenum cofactor is liganded by 1 oxygen and 1 sulfur atom in active form.</text>
</comment>
<dbReference type="GeneID" id="14873729"/>
<accession>F4PU48</accession>
<keyword evidence="1 4" id="KW-0808">Transferase</keyword>